<accession>A0A087UFY4</accession>
<feature type="non-terminal residue" evidence="2">
    <location>
        <position position="104"/>
    </location>
</feature>
<evidence type="ECO:0000313" key="2">
    <source>
        <dbReference type="EMBL" id="KFM76273.1"/>
    </source>
</evidence>
<dbReference type="EMBL" id="KK119640">
    <property type="protein sequence ID" value="KFM76273.1"/>
    <property type="molecule type" value="Genomic_DNA"/>
</dbReference>
<organism evidence="2 3">
    <name type="scientific">Stegodyphus mimosarum</name>
    <name type="common">African social velvet spider</name>
    <dbReference type="NCBI Taxonomy" id="407821"/>
    <lineage>
        <taxon>Eukaryota</taxon>
        <taxon>Metazoa</taxon>
        <taxon>Ecdysozoa</taxon>
        <taxon>Arthropoda</taxon>
        <taxon>Chelicerata</taxon>
        <taxon>Arachnida</taxon>
        <taxon>Araneae</taxon>
        <taxon>Araneomorphae</taxon>
        <taxon>Entelegynae</taxon>
        <taxon>Eresoidea</taxon>
        <taxon>Eresidae</taxon>
        <taxon>Stegodyphus</taxon>
    </lineage>
</organism>
<reference evidence="2 3" key="1">
    <citation type="submission" date="2013-11" db="EMBL/GenBank/DDBJ databases">
        <title>Genome sequencing of Stegodyphus mimosarum.</title>
        <authorList>
            <person name="Bechsgaard J."/>
        </authorList>
    </citation>
    <scope>NUCLEOTIDE SEQUENCE [LARGE SCALE GENOMIC DNA]</scope>
</reference>
<gene>
    <name evidence="2" type="ORF">X975_04804</name>
</gene>
<keyword evidence="1" id="KW-0472">Membrane</keyword>
<sequence length="104" mass="11565">MIREDTDESSHPLILRYRVNSLSSIGCKVRSMHGLLFLVFFVSTYSLCSVLRREAGIHPALKSLPLCCVPFSGFGRRLTAILPETCFAIGKVSAWLEPACLYLS</sequence>
<feature type="transmembrane region" description="Helical" evidence="1">
    <location>
        <begin position="32"/>
        <end position="51"/>
    </location>
</feature>
<evidence type="ECO:0000313" key="3">
    <source>
        <dbReference type="Proteomes" id="UP000054359"/>
    </source>
</evidence>
<proteinExistence type="predicted"/>
<protein>
    <submittedName>
        <fullName evidence="2">Uncharacterized protein</fullName>
    </submittedName>
</protein>
<keyword evidence="1" id="KW-1133">Transmembrane helix</keyword>
<dbReference type="AlphaFoldDB" id="A0A087UFY4"/>
<dbReference type="Proteomes" id="UP000054359">
    <property type="component" value="Unassembled WGS sequence"/>
</dbReference>
<evidence type="ECO:0000256" key="1">
    <source>
        <dbReference type="SAM" id="Phobius"/>
    </source>
</evidence>
<name>A0A087UFY4_STEMI</name>
<keyword evidence="3" id="KW-1185">Reference proteome</keyword>
<keyword evidence="1" id="KW-0812">Transmembrane</keyword>